<feature type="domain" description="ABM" evidence="1">
    <location>
        <begin position="2"/>
        <end position="90"/>
    </location>
</feature>
<dbReference type="InterPro" id="IPR007138">
    <property type="entry name" value="ABM_dom"/>
</dbReference>
<dbReference type="Pfam" id="PF03992">
    <property type="entry name" value="ABM"/>
    <property type="match status" value="1"/>
</dbReference>
<dbReference type="PANTHER" id="PTHR33336:SF1">
    <property type="entry name" value="(4S)-4-HYDROXY-5-PHOSPHONOOXYPENTANE-2,3-DIONE ISOMERASE"/>
    <property type="match status" value="1"/>
</dbReference>
<dbReference type="PANTHER" id="PTHR33336">
    <property type="entry name" value="QUINOL MONOOXYGENASE YGIN-RELATED"/>
    <property type="match status" value="1"/>
</dbReference>
<dbReference type="GO" id="GO:0005829">
    <property type="term" value="C:cytosol"/>
    <property type="evidence" value="ECO:0007669"/>
    <property type="project" value="TreeGrafter"/>
</dbReference>
<dbReference type="InterPro" id="IPR011008">
    <property type="entry name" value="Dimeric_a/b-barrel"/>
</dbReference>
<dbReference type="SUPFAM" id="SSF54909">
    <property type="entry name" value="Dimeric alpha+beta barrel"/>
    <property type="match status" value="1"/>
</dbReference>
<sequence>MYVTIVDVLVKKEHISDFIQATEVNHLASVQEPDNCRFDVLQSDENSQQFVLYEAYKSESGAREHKKTSHYLNWREAVTDWMAFPRQGVTYSGLYPAG</sequence>
<dbReference type="EMBL" id="UOFG01000099">
    <property type="protein sequence ID" value="VAW59816.1"/>
    <property type="molecule type" value="Genomic_DNA"/>
</dbReference>
<evidence type="ECO:0000313" key="2">
    <source>
        <dbReference type="EMBL" id="VAW59816.1"/>
    </source>
</evidence>
<gene>
    <name evidence="2" type="ORF">MNBD_GAMMA11-97</name>
</gene>
<evidence type="ECO:0000259" key="1">
    <source>
        <dbReference type="PROSITE" id="PS51725"/>
    </source>
</evidence>
<dbReference type="GO" id="GO:0016491">
    <property type="term" value="F:oxidoreductase activity"/>
    <property type="evidence" value="ECO:0007669"/>
    <property type="project" value="TreeGrafter"/>
</dbReference>
<reference evidence="2" key="1">
    <citation type="submission" date="2018-06" db="EMBL/GenBank/DDBJ databases">
        <authorList>
            <person name="Zhirakovskaya E."/>
        </authorList>
    </citation>
    <scope>NUCLEOTIDE SEQUENCE</scope>
</reference>
<dbReference type="PROSITE" id="PS51725">
    <property type="entry name" value="ABM"/>
    <property type="match status" value="1"/>
</dbReference>
<accession>A0A3B0XTZ9</accession>
<dbReference type="InterPro" id="IPR050744">
    <property type="entry name" value="AI-2_Isomerase_LsrG"/>
</dbReference>
<dbReference type="Gene3D" id="3.30.70.100">
    <property type="match status" value="1"/>
</dbReference>
<organism evidence="2">
    <name type="scientific">hydrothermal vent metagenome</name>
    <dbReference type="NCBI Taxonomy" id="652676"/>
    <lineage>
        <taxon>unclassified sequences</taxon>
        <taxon>metagenomes</taxon>
        <taxon>ecological metagenomes</taxon>
    </lineage>
</organism>
<proteinExistence type="predicted"/>
<protein>
    <recommendedName>
        <fullName evidence="1">ABM domain-containing protein</fullName>
    </recommendedName>
</protein>
<name>A0A3B0XTZ9_9ZZZZ</name>
<dbReference type="AlphaFoldDB" id="A0A3B0XTZ9"/>